<dbReference type="EMBL" id="JACQWF010000246">
    <property type="protein sequence ID" value="MBI4595796.1"/>
    <property type="molecule type" value="Genomic_DNA"/>
</dbReference>
<dbReference type="AlphaFoldDB" id="A0A933GLU4"/>
<dbReference type="Pfam" id="PF09918">
    <property type="entry name" value="DUF2148"/>
    <property type="match status" value="1"/>
</dbReference>
<dbReference type="PANTHER" id="PTHR40101:SF1">
    <property type="entry name" value="4FE-4S DOMAIN-CONTAINING PROTEIN"/>
    <property type="match status" value="1"/>
</dbReference>
<accession>A0A933GLU4</accession>
<name>A0A933GLU4_UNCTE</name>
<feature type="domain" description="DUF2148" evidence="1">
    <location>
        <begin position="109"/>
        <end position="175"/>
    </location>
</feature>
<dbReference type="Proteomes" id="UP000772181">
    <property type="component" value="Unassembled WGS sequence"/>
</dbReference>
<evidence type="ECO:0000313" key="2">
    <source>
        <dbReference type="EMBL" id="MBI4595796.1"/>
    </source>
</evidence>
<organism evidence="2 3">
    <name type="scientific">Tectimicrobiota bacterium</name>
    <dbReference type="NCBI Taxonomy" id="2528274"/>
    <lineage>
        <taxon>Bacteria</taxon>
        <taxon>Pseudomonadati</taxon>
        <taxon>Nitrospinota/Tectimicrobiota group</taxon>
        <taxon>Candidatus Tectimicrobiota</taxon>
    </lineage>
</organism>
<evidence type="ECO:0000313" key="3">
    <source>
        <dbReference type="Proteomes" id="UP000772181"/>
    </source>
</evidence>
<sequence length="176" mass="19090">MIQSNPEIEKEALYRVAKMMCLAARTAPKGRGEDKIVTAIVDGEEKDRITNEMARLGAEKGVAFFIRDAQNVGKSDLLVLFGTKFGQLGIPYCGNCGFKDCEENRKNNGICAFNTGDLGIAIGSAVSMAADFRADNRVMFTVGKAAQNLKILGEEVKLIYGVPLSGKGKNPFFDRT</sequence>
<comment type="caution">
    <text evidence="2">The sequence shown here is derived from an EMBL/GenBank/DDBJ whole genome shotgun (WGS) entry which is preliminary data.</text>
</comment>
<protein>
    <submittedName>
        <fullName evidence="2">Ferredoxin</fullName>
    </submittedName>
</protein>
<gene>
    <name evidence="2" type="ORF">HY730_05380</name>
</gene>
<dbReference type="InterPro" id="IPR019224">
    <property type="entry name" value="DUF2148"/>
</dbReference>
<reference evidence="2" key="1">
    <citation type="submission" date="2020-07" db="EMBL/GenBank/DDBJ databases">
        <title>Huge and variable diversity of episymbiotic CPR bacteria and DPANN archaea in groundwater ecosystems.</title>
        <authorList>
            <person name="He C.Y."/>
            <person name="Keren R."/>
            <person name="Whittaker M."/>
            <person name="Farag I.F."/>
            <person name="Doudna J."/>
            <person name="Cate J.H.D."/>
            <person name="Banfield J.F."/>
        </authorList>
    </citation>
    <scope>NUCLEOTIDE SEQUENCE</scope>
    <source>
        <strain evidence="2">NC_groundwater_1482_Ag_S-0.65um_47_24</strain>
    </source>
</reference>
<dbReference type="PANTHER" id="PTHR40101">
    <property type="entry name" value="CONSERVED PROTEIN"/>
    <property type="match status" value="1"/>
</dbReference>
<evidence type="ECO:0000259" key="1">
    <source>
        <dbReference type="Pfam" id="PF09918"/>
    </source>
</evidence>
<proteinExistence type="predicted"/>